<evidence type="ECO:0000313" key="2">
    <source>
        <dbReference type="Proteomes" id="UP000287394"/>
    </source>
</evidence>
<proteinExistence type="predicted"/>
<sequence>MKSTSSATASEESIGGDILATSDWRSKVALTLATTGFAAARAGAAWRAAQKCPAMAAPATTTAERDAIGKRFLFRSKGIIVPISPNKHYIAIVA</sequence>
<reference evidence="1 2" key="1">
    <citation type="journal article" date="2019" name="Int. J. Syst. Evol. Microbiol.">
        <title>Capsulimonas corticalis gen. nov., sp. nov., an aerobic capsulated bacterium, of a novel bacterial order, Capsulimonadales ord. nov., of the class Armatimonadia of the phylum Armatimonadetes.</title>
        <authorList>
            <person name="Li J."/>
            <person name="Kudo C."/>
            <person name="Tonouchi A."/>
        </authorList>
    </citation>
    <scope>NUCLEOTIDE SEQUENCE [LARGE SCALE GENOMIC DNA]</scope>
    <source>
        <strain evidence="1 2">AX-7</strain>
    </source>
</reference>
<protein>
    <submittedName>
        <fullName evidence="1">Uncharacterized protein</fullName>
    </submittedName>
</protein>
<gene>
    <name evidence="1" type="ORF">CCAX7_16700</name>
</gene>
<name>A0A402CYW8_9BACT</name>
<evidence type="ECO:0000313" key="1">
    <source>
        <dbReference type="EMBL" id="BDI29619.1"/>
    </source>
</evidence>
<accession>A0A402CYW8</accession>
<dbReference type="KEGG" id="ccot:CCAX7_16700"/>
<organism evidence="1 2">
    <name type="scientific">Capsulimonas corticalis</name>
    <dbReference type="NCBI Taxonomy" id="2219043"/>
    <lineage>
        <taxon>Bacteria</taxon>
        <taxon>Bacillati</taxon>
        <taxon>Armatimonadota</taxon>
        <taxon>Armatimonadia</taxon>
        <taxon>Capsulimonadales</taxon>
        <taxon>Capsulimonadaceae</taxon>
        <taxon>Capsulimonas</taxon>
    </lineage>
</organism>
<dbReference type="Proteomes" id="UP000287394">
    <property type="component" value="Chromosome"/>
</dbReference>
<keyword evidence="2" id="KW-1185">Reference proteome</keyword>
<dbReference type="AlphaFoldDB" id="A0A402CYW8"/>
<dbReference type="EMBL" id="AP025739">
    <property type="protein sequence ID" value="BDI29619.1"/>
    <property type="molecule type" value="Genomic_DNA"/>
</dbReference>